<feature type="signal peptide" evidence="4">
    <location>
        <begin position="1"/>
        <end position="26"/>
    </location>
</feature>
<dbReference type="SUPFAM" id="SSF56935">
    <property type="entry name" value="Porins"/>
    <property type="match status" value="1"/>
</dbReference>
<evidence type="ECO:0000256" key="2">
    <source>
        <dbReference type="ARBA" id="ARBA00023136"/>
    </source>
</evidence>
<proteinExistence type="predicted"/>
<gene>
    <name evidence="5" type="ORF">FHG12_18780</name>
</gene>
<name>A0A5B8A3L2_9BACT</name>
<keyword evidence="6" id="KW-1185">Reference proteome</keyword>
<evidence type="ECO:0000313" key="6">
    <source>
        <dbReference type="Proteomes" id="UP000305398"/>
    </source>
</evidence>
<dbReference type="Proteomes" id="UP000305398">
    <property type="component" value="Chromosome"/>
</dbReference>
<evidence type="ECO:0000313" key="5">
    <source>
        <dbReference type="EMBL" id="QDA62021.1"/>
    </source>
</evidence>
<dbReference type="RefSeq" id="WP_139517253.1">
    <property type="nucleotide sequence ID" value="NZ_CP040896.1"/>
</dbReference>
<dbReference type="EMBL" id="CP040896">
    <property type="protein sequence ID" value="QDA62021.1"/>
    <property type="molecule type" value="Genomic_DNA"/>
</dbReference>
<dbReference type="InterPro" id="IPR036942">
    <property type="entry name" value="Beta-barrel_TonB_sf"/>
</dbReference>
<evidence type="ECO:0000256" key="4">
    <source>
        <dbReference type="SAM" id="SignalP"/>
    </source>
</evidence>
<dbReference type="KEGG" id="hyj:FHG12_18780"/>
<keyword evidence="3" id="KW-0998">Cell outer membrane</keyword>
<sequence>MTFRSPQTLAFAALLAAVAPHASAWAQRTPAKTGGKIEDAEIEIVKERVNQLPEATRNYEKIKIEPPTKQKQNVGYTFPDFRLPADRLNPSVRVLTIKQEELSPLTGNYVKGAVGNYGTLYGKAYLHNTRSDAASYGLDFSHLSSTRGSVDKANSGSSQTSLGLNGETYSGPMTLGAKLDLGRERYNFYGYNRNVPRLPPEADSIKQVFQRAAVKVYARNRDKDAALQYDFGVGFNFWKDRFQARENNFNASLRSTYNMSEKGHVVVNGDVSFISYKDSATTSRPFVQITPSYELTLNRLAVSVGATLGYSGDTINDVSQFNVYPAIRLGYTVTEDKFLVFAGLGGAIQRVTMYDLTTEMPWIGPNQRVADTHRGPTLYFGFNATPVRALELNAKVTVSNDRNLYFYNNGGAVVPGAITNGIFRGDSTRFDLVYDKKATQLLNVHGEALYNATEQFRLGFKADYNGYKVHTLEKAYHRPAFQTGLFATYNMYSKLLLGAELYTYSSSYGSTYKRQDALVGYRKLPRATDSVVDLNLRGDYRFSENLSIFALGNNLLGRKYERFLNYPVKGINLLAGVTYDF</sequence>
<accession>A0A5B8A3L2</accession>
<organism evidence="5 6">
    <name type="scientific">Hymenobacter jejuensis</name>
    <dbReference type="NCBI Taxonomy" id="2502781"/>
    <lineage>
        <taxon>Bacteria</taxon>
        <taxon>Pseudomonadati</taxon>
        <taxon>Bacteroidota</taxon>
        <taxon>Cytophagia</taxon>
        <taxon>Cytophagales</taxon>
        <taxon>Hymenobacteraceae</taxon>
        <taxon>Hymenobacter</taxon>
    </lineage>
</organism>
<keyword evidence="4" id="KW-0732">Signal</keyword>
<dbReference type="GO" id="GO:0009279">
    <property type="term" value="C:cell outer membrane"/>
    <property type="evidence" value="ECO:0007669"/>
    <property type="project" value="UniProtKB-SubCell"/>
</dbReference>
<comment type="subcellular location">
    <subcellularLocation>
        <location evidence="1">Cell outer membrane</location>
    </subcellularLocation>
</comment>
<dbReference type="AlphaFoldDB" id="A0A5B8A3L2"/>
<dbReference type="OrthoDB" id="1264254at2"/>
<evidence type="ECO:0000256" key="1">
    <source>
        <dbReference type="ARBA" id="ARBA00004442"/>
    </source>
</evidence>
<keyword evidence="2" id="KW-0472">Membrane</keyword>
<evidence type="ECO:0000256" key="3">
    <source>
        <dbReference type="ARBA" id="ARBA00023237"/>
    </source>
</evidence>
<reference evidence="5 6" key="1">
    <citation type="submission" date="2019-06" db="EMBL/GenBank/DDBJ databases">
        <authorList>
            <person name="Srinivasan S."/>
        </authorList>
    </citation>
    <scope>NUCLEOTIDE SEQUENCE [LARGE SCALE GENOMIC DNA]</scope>
    <source>
        <strain evidence="5 6">17J68-5</strain>
    </source>
</reference>
<protein>
    <recommendedName>
        <fullName evidence="7">TonB-dependent receptor</fullName>
    </recommendedName>
</protein>
<dbReference type="Gene3D" id="2.40.170.20">
    <property type="entry name" value="TonB-dependent receptor, beta-barrel domain"/>
    <property type="match status" value="1"/>
</dbReference>
<feature type="chain" id="PRO_5022833006" description="TonB-dependent receptor" evidence="4">
    <location>
        <begin position="27"/>
        <end position="581"/>
    </location>
</feature>
<evidence type="ECO:0008006" key="7">
    <source>
        <dbReference type="Google" id="ProtNLM"/>
    </source>
</evidence>